<name>A0A0B6ZBY0_9EUPU</name>
<sequence>IDKNEVSDEISTNTLINNDYKDNCDVELLNASSLESTNVETSAHQLILSQEKVLDDAERNLETLNICSLKSDSPISYRFDDTPTGILKVESVNVVNKYDDVAPTNVMEIPAWLQTCSEIIDYQSINPTEIDVVDR</sequence>
<reference evidence="1" key="1">
    <citation type="submission" date="2014-12" db="EMBL/GenBank/DDBJ databases">
        <title>Insight into the proteome of Arion vulgaris.</title>
        <authorList>
            <person name="Aradska J."/>
            <person name="Bulat T."/>
            <person name="Smidak R."/>
            <person name="Sarate P."/>
            <person name="Gangsoo J."/>
            <person name="Sialana F."/>
            <person name="Bilban M."/>
            <person name="Lubec G."/>
        </authorList>
    </citation>
    <scope>NUCLEOTIDE SEQUENCE</scope>
    <source>
        <tissue evidence="1">Skin</tissue>
    </source>
</reference>
<protein>
    <submittedName>
        <fullName evidence="1">Uncharacterized protein</fullName>
    </submittedName>
</protein>
<gene>
    <name evidence="1" type="primary">ORF57255</name>
</gene>
<dbReference type="EMBL" id="HACG01019219">
    <property type="protein sequence ID" value="CEK66084.1"/>
    <property type="molecule type" value="Transcribed_RNA"/>
</dbReference>
<feature type="non-terminal residue" evidence="1">
    <location>
        <position position="1"/>
    </location>
</feature>
<dbReference type="AlphaFoldDB" id="A0A0B6ZBY0"/>
<accession>A0A0B6ZBY0</accession>
<organism evidence="1">
    <name type="scientific">Arion vulgaris</name>
    <dbReference type="NCBI Taxonomy" id="1028688"/>
    <lineage>
        <taxon>Eukaryota</taxon>
        <taxon>Metazoa</taxon>
        <taxon>Spiralia</taxon>
        <taxon>Lophotrochozoa</taxon>
        <taxon>Mollusca</taxon>
        <taxon>Gastropoda</taxon>
        <taxon>Heterobranchia</taxon>
        <taxon>Euthyneura</taxon>
        <taxon>Panpulmonata</taxon>
        <taxon>Eupulmonata</taxon>
        <taxon>Stylommatophora</taxon>
        <taxon>Helicina</taxon>
        <taxon>Arionoidea</taxon>
        <taxon>Arionidae</taxon>
        <taxon>Arion</taxon>
    </lineage>
</organism>
<feature type="non-terminal residue" evidence="1">
    <location>
        <position position="135"/>
    </location>
</feature>
<proteinExistence type="predicted"/>
<evidence type="ECO:0000313" key="1">
    <source>
        <dbReference type="EMBL" id="CEK66084.1"/>
    </source>
</evidence>